<accession>A0A1Q9AXD1</accession>
<dbReference type="CDD" id="cd04623">
    <property type="entry name" value="CBS_pair_bac_euk"/>
    <property type="match status" value="1"/>
</dbReference>
<dbReference type="Proteomes" id="UP000186364">
    <property type="component" value="Unassembled WGS sequence"/>
</dbReference>
<sequence length="141" mass="15443">MSVKTILDEKGRRVVTVAPDVSLKEAAALLHEHRIGAVVVLDAEAIVGVLAERDVVGAIARYGAQALDLPVSRLMSREVHLCTETTGIHQLMETMNRHRARHLPVERNGRLIGIVSIGDAVRNHIRMIEGETEQIKAYIAG</sequence>
<proteinExistence type="predicted"/>
<dbReference type="OrthoDB" id="9807125at2"/>
<gene>
    <name evidence="4" type="ORF">BJF93_11045</name>
</gene>
<evidence type="ECO:0000256" key="1">
    <source>
        <dbReference type="ARBA" id="ARBA00023122"/>
    </source>
</evidence>
<evidence type="ECO:0000259" key="3">
    <source>
        <dbReference type="PROSITE" id="PS51371"/>
    </source>
</evidence>
<reference evidence="4 5" key="1">
    <citation type="submission" date="2016-09" db="EMBL/GenBank/DDBJ databases">
        <title>Rhizobium sp. nov., a novel species isolated from the rice rhizosphere.</title>
        <authorList>
            <person name="Zhao J."/>
            <person name="Zhang X."/>
        </authorList>
    </citation>
    <scope>NUCLEOTIDE SEQUENCE [LARGE SCALE GENOMIC DNA]</scope>
    <source>
        <strain evidence="4 5">1.7048</strain>
    </source>
</reference>
<dbReference type="EMBL" id="MKIP01000043">
    <property type="protein sequence ID" value="OLP60095.1"/>
    <property type="molecule type" value="Genomic_DNA"/>
</dbReference>
<feature type="domain" description="CBS" evidence="3">
    <location>
        <begin position="75"/>
        <end position="133"/>
    </location>
</feature>
<dbReference type="PANTHER" id="PTHR43080">
    <property type="entry name" value="CBS DOMAIN-CONTAINING PROTEIN CBSX3, MITOCHONDRIAL"/>
    <property type="match status" value="1"/>
</dbReference>
<keyword evidence="5" id="KW-1185">Reference proteome</keyword>
<evidence type="ECO:0000313" key="4">
    <source>
        <dbReference type="EMBL" id="OLP60095.1"/>
    </source>
</evidence>
<dbReference type="InterPro" id="IPR051257">
    <property type="entry name" value="Diverse_CBS-Domain"/>
</dbReference>
<protein>
    <submittedName>
        <fullName evidence="4">Inosine-5-monophosphate dehydrogenase</fullName>
    </submittedName>
</protein>
<dbReference type="SUPFAM" id="SSF54631">
    <property type="entry name" value="CBS-domain pair"/>
    <property type="match status" value="1"/>
</dbReference>
<evidence type="ECO:0000313" key="5">
    <source>
        <dbReference type="Proteomes" id="UP000186364"/>
    </source>
</evidence>
<dbReference type="AlphaFoldDB" id="A0A1Q9AXD1"/>
<dbReference type="InterPro" id="IPR000644">
    <property type="entry name" value="CBS_dom"/>
</dbReference>
<dbReference type="InterPro" id="IPR044725">
    <property type="entry name" value="CBSX3_CBS_dom"/>
</dbReference>
<organism evidence="4 5">
    <name type="scientific">Xaviernesmea oryzae</name>
    <dbReference type="NCBI Taxonomy" id="464029"/>
    <lineage>
        <taxon>Bacteria</taxon>
        <taxon>Pseudomonadati</taxon>
        <taxon>Pseudomonadota</taxon>
        <taxon>Alphaproteobacteria</taxon>
        <taxon>Hyphomicrobiales</taxon>
        <taxon>Rhizobiaceae</taxon>
        <taxon>Rhizobium/Agrobacterium group</taxon>
        <taxon>Xaviernesmea</taxon>
    </lineage>
</organism>
<feature type="domain" description="CBS" evidence="3">
    <location>
        <begin position="10"/>
        <end position="67"/>
    </location>
</feature>
<dbReference type="PROSITE" id="PS51371">
    <property type="entry name" value="CBS"/>
    <property type="match status" value="2"/>
</dbReference>
<dbReference type="SMART" id="SM00116">
    <property type="entry name" value="CBS"/>
    <property type="match status" value="2"/>
</dbReference>
<comment type="caution">
    <text evidence="4">The sequence shown here is derived from an EMBL/GenBank/DDBJ whole genome shotgun (WGS) entry which is preliminary data.</text>
</comment>
<dbReference type="RefSeq" id="WP_075627858.1">
    <property type="nucleotide sequence ID" value="NZ_FOAM01000002.1"/>
</dbReference>
<dbReference type="InterPro" id="IPR046342">
    <property type="entry name" value="CBS_dom_sf"/>
</dbReference>
<dbReference type="Gene3D" id="3.10.580.10">
    <property type="entry name" value="CBS-domain"/>
    <property type="match status" value="1"/>
</dbReference>
<dbReference type="Pfam" id="PF00571">
    <property type="entry name" value="CBS"/>
    <property type="match status" value="2"/>
</dbReference>
<keyword evidence="1 2" id="KW-0129">CBS domain</keyword>
<dbReference type="PANTHER" id="PTHR43080:SF2">
    <property type="entry name" value="CBS DOMAIN-CONTAINING PROTEIN"/>
    <property type="match status" value="1"/>
</dbReference>
<evidence type="ECO:0000256" key="2">
    <source>
        <dbReference type="PROSITE-ProRule" id="PRU00703"/>
    </source>
</evidence>
<name>A0A1Q9AXD1_9HYPH</name>